<dbReference type="GO" id="GO:0046872">
    <property type="term" value="F:metal ion binding"/>
    <property type="evidence" value="ECO:0007669"/>
    <property type="project" value="UniProtKB-KW"/>
</dbReference>
<dbReference type="EMBL" id="DTLB01000049">
    <property type="protein sequence ID" value="HFW32959.1"/>
    <property type="molecule type" value="Genomic_DNA"/>
</dbReference>
<keyword evidence="7" id="KW-0479">Metal-binding</keyword>
<evidence type="ECO:0000313" key="11">
    <source>
        <dbReference type="EMBL" id="HFW32959.1"/>
    </source>
</evidence>
<comment type="cofactor">
    <cofactor evidence="1">
        <name>[4Fe-4S] cluster</name>
        <dbReference type="ChEBI" id="CHEBI:49883"/>
    </cofactor>
</comment>
<dbReference type="UniPathway" id="UPA00253">
    <property type="reaction ID" value="UER00327"/>
</dbReference>
<dbReference type="PANTHER" id="PTHR30573:SF0">
    <property type="entry name" value="QUINOLINATE SYNTHASE, CHLOROPLASTIC"/>
    <property type="match status" value="1"/>
</dbReference>
<evidence type="ECO:0000256" key="2">
    <source>
        <dbReference type="ARBA" id="ARBA00005065"/>
    </source>
</evidence>
<keyword evidence="6" id="KW-0808">Transferase</keyword>
<dbReference type="InterPro" id="IPR036094">
    <property type="entry name" value="NadA_sf"/>
</dbReference>
<keyword evidence="4" id="KW-0004">4Fe-4S</keyword>
<dbReference type="NCBIfam" id="NF006878">
    <property type="entry name" value="PRK09375.1-2"/>
    <property type="match status" value="1"/>
</dbReference>
<evidence type="ECO:0000256" key="9">
    <source>
        <dbReference type="ARBA" id="ARBA00023014"/>
    </source>
</evidence>
<keyword evidence="5" id="KW-0662">Pyridine nucleotide biosynthesis</keyword>
<dbReference type="PANTHER" id="PTHR30573">
    <property type="entry name" value="QUINOLINATE SYNTHETASE A"/>
    <property type="match status" value="1"/>
</dbReference>
<reference evidence="11" key="1">
    <citation type="journal article" date="2020" name="mSystems">
        <title>Genome- and Community-Level Interaction Insights into Carbon Utilization and Element Cycling Functions of Hydrothermarchaeota in Hydrothermal Sediment.</title>
        <authorList>
            <person name="Zhou Z."/>
            <person name="Liu Y."/>
            <person name="Xu W."/>
            <person name="Pan J."/>
            <person name="Luo Z.H."/>
            <person name="Li M."/>
        </authorList>
    </citation>
    <scope>NUCLEOTIDE SEQUENCE [LARGE SCALE GENOMIC DNA]</scope>
    <source>
        <strain evidence="11">SpSt-87</strain>
    </source>
</reference>
<comment type="caution">
    <text evidence="11">The sequence shown here is derived from an EMBL/GenBank/DDBJ whole genome shotgun (WGS) entry which is preliminary data.</text>
</comment>
<evidence type="ECO:0000256" key="1">
    <source>
        <dbReference type="ARBA" id="ARBA00001966"/>
    </source>
</evidence>
<keyword evidence="8" id="KW-0408">Iron</keyword>
<evidence type="ECO:0000256" key="3">
    <source>
        <dbReference type="ARBA" id="ARBA00012669"/>
    </source>
</evidence>
<accession>A0A7C3MC53</accession>
<proteinExistence type="predicted"/>
<sequence>MNPVQADLVQKIERLKKIRKAAILAHNYQIPEVQDVADFVGDSLEMAKYSLELEAEVIVVAGVYFMGETVAALNPDRIVLTPEPLAGCPLASSLTPEIAKKAKEENPNTPFVVYINSFASSKIYADYIVTSSSAVRLVSKLDCDKIIFGPDANLAKFVEERTGKMVIPVPQNGHCPVHHFLIDCYWVEKALKEHPKALLAIHPEAPAVARKHAHFVGSTTQMLNFVASSDASEFLLGTEEGLVYRARKLCPQKSVYPVNSYAVCTEMKKINLLKIVESLERMNYRIKLDERDARIIREKIEASMEMVR</sequence>
<evidence type="ECO:0000256" key="5">
    <source>
        <dbReference type="ARBA" id="ARBA00022642"/>
    </source>
</evidence>
<organism evidence="11">
    <name type="scientific">Archaeoglobus fulgidus</name>
    <dbReference type="NCBI Taxonomy" id="2234"/>
    <lineage>
        <taxon>Archaea</taxon>
        <taxon>Methanobacteriati</taxon>
        <taxon>Methanobacteriota</taxon>
        <taxon>Archaeoglobi</taxon>
        <taxon>Archaeoglobales</taxon>
        <taxon>Archaeoglobaceae</taxon>
        <taxon>Archaeoglobus</taxon>
    </lineage>
</organism>
<evidence type="ECO:0000256" key="10">
    <source>
        <dbReference type="NCBIfam" id="TIGR00550"/>
    </source>
</evidence>
<dbReference type="SUPFAM" id="SSF142754">
    <property type="entry name" value="NadA-like"/>
    <property type="match status" value="1"/>
</dbReference>
<dbReference type="InterPro" id="IPR003473">
    <property type="entry name" value="NadA"/>
</dbReference>
<dbReference type="Pfam" id="PF02445">
    <property type="entry name" value="NadA"/>
    <property type="match status" value="1"/>
</dbReference>
<evidence type="ECO:0000256" key="8">
    <source>
        <dbReference type="ARBA" id="ARBA00023004"/>
    </source>
</evidence>
<dbReference type="GO" id="GO:0034628">
    <property type="term" value="P:'de novo' NAD+ biosynthetic process from L-aspartate"/>
    <property type="evidence" value="ECO:0007669"/>
    <property type="project" value="TreeGrafter"/>
</dbReference>
<comment type="pathway">
    <text evidence="2">Cofactor biosynthesis; NAD(+) biosynthesis; quinolinate from iminoaspartate: step 1/1.</text>
</comment>
<keyword evidence="9" id="KW-0411">Iron-sulfur</keyword>
<dbReference type="EC" id="2.5.1.72" evidence="3 10"/>
<dbReference type="AlphaFoldDB" id="A0A7C3MC53"/>
<gene>
    <name evidence="11" type="primary">nadA</name>
    <name evidence="11" type="ORF">ENW66_08460</name>
</gene>
<evidence type="ECO:0000256" key="4">
    <source>
        <dbReference type="ARBA" id="ARBA00022485"/>
    </source>
</evidence>
<dbReference type="GO" id="GO:0051539">
    <property type="term" value="F:4 iron, 4 sulfur cluster binding"/>
    <property type="evidence" value="ECO:0007669"/>
    <property type="project" value="UniProtKB-KW"/>
</dbReference>
<protein>
    <recommendedName>
        <fullName evidence="3 10">Quinolinate synthase</fullName>
        <ecNumber evidence="3 10">2.5.1.72</ecNumber>
    </recommendedName>
</protein>
<name>A0A7C3MC53_ARCFL</name>
<dbReference type="GO" id="GO:0008987">
    <property type="term" value="F:quinolinate synthetase A activity"/>
    <property type="evidence" value="ECO:0007669"/>
    <property type="project" value="UniProtKB-UniRule"/>
</dbReference>
<evidence type="ECO:0000256" key="7">
    <source>
        <dbReference type="ARBA" id="ARBA00022723"/>
    </source>
</evidence>
<dbReference type="Gene3D" id="3.40.50.10800">
    <property type="entry name" value="NadA-like"/>
    <property type="match status" value="3"/>
</dbReference>
<dbReference type="NCBIfam" id="TIGR00550">
    <property type="entry name" value="nadA"/>
    <property type="match status" value="1"/>
</dbReference>
<evidence type="ECO:0000256" key="6">
    <source>
        <dbReference type="ARBA" id="ARBA00022679"/>
    </source>
</evidence>